<proteinExistence type="predicted"/>
<accession>A0A0M6ZLI0</accession>
<evidence type="ECO:0000313" key="1">
    <source>
        <dbReference type="EMBL" id="CTQ69369.1"/>
    </source>
</evidence>
<organism evidence="1 2">
    <name type="scientific">Roseibium album</name>
    <dbReference type="NCBI Taxonomy" id="311410"/>
    <lineage>
        <taxon>Bacteria</taxon>
        <taxon>Pseudomonadati</taxon>
        <taxon>Pseudomonadota</taxon>
        <taxon>Alphaproteobacteria</taxon>
        <taxon>Hyphomicrobiales</taxon>
        <taxon>Stappiaceae</taxon>
        <taxon>Roseibium</taxon>
    </lineage>
</organism>
<gene>
    <name evidence="1" type="ORF">LA5096_02113</name>
</gene>
<protein>
    <submittedName>
        <fullName evidence="1">Uncharacterized protein</fullName>
    </submittedName>
</protein>
<evidence type="ECO:0000313" key="2">
    <source>
        <dbReference type="Proteomes" id="UP000049983"/>
    </source>
</evidence>
<reference evidence="2" key="1">
    <citation type="submission" date="2015-07" db="EMBL/GenBank/DDBJ databases">
        <authorList>
            <person name="Rodrigo-Torres Lidia"/>
            <person name="Arahal R.David."/>
        </authorList>
    </citation>
    <scope>NUCLEOTIDE SEQUENCE [LARGE SCALE GENOMIC DNA]</scope>
    <source>
        <strain evidence="2">CECT 5096</strain>
    </source>
</reference>
<name>A0A0M6ZLI0_9HYPH</name>
<dbReference type="GeneID" id="97669507"/>
<dbReference type="RefSeq" id="WP_055391518.1">
    <property type="nucleotide sequence ID" value="NZ_CXWA01000015.1"/>
</dbReference>
<keyword evidence="2" id="KW-1185">Reference proteome</keyword>
<dbReference type="EMBL" id="CXWC01000006">
    <property type="protein sequence ID" value="CTQ69369.1"/>
    <property type="molecule type" value="Genomic_DNA"/>
</dbReference>
<dbReference type="Proteomes" id="UP000049983">
    <property type="component" value="Unassembled WGS sequence"/>
</dbReference>
<sequence length="130" mass="15000">MRIKYLVCPIVALIFALFSLIILFPAEYIEKTEGKFNLESVDRLAFYVAKYYTLNDFRYSCGSEYYFGFFLSFSKGVLGVPEEKLSNQLEKGGRLAYFIASSYHFDSSFLAPNHEVEEFNKMLLTKCSAE</sequence>
<dbReference type="AlphaFoldDB" id="A0A0M6ZLI0"/>